<dbReference type="Proteomes" id="UP000756346">
    <property type="component" value="Unassembled WGS sequence"/>
</dbReference>
<comment type="caution">
    <text evidence="1">The sequence shown here is derived from an EMBL/GenBank/DDBJ whole genome shotgun (WGS) entry which is preliminary data.</text>
</comment>
<proteinExistence type="predicted"/>
<dbReference type="EMBL" id="JAGTJQ010000011">
    <property type="protein sequence ID" value="KAH7018609.1"/>
    <property type="molecule type" value="Genomic_DNA"/>
</dbReference>
<dbReference type="RefSeq" id="XP_046006876.1">
    <property type="nucleotide sequence ID" value="XM_046155589.1"/>
</dbReference>
<keyword evidence="2" id="KW-1185">Reference proteome</keyword>
<protein>
    <submittedName>
        <fullName evidence="1">Uncharacterized protein</fullName>
    </submittedName>
</protein>
<organism evidence="1 2">
    <name type="scientific">Microdochium trichocladiopsis</name>
    <dbReference type="NCBI Taxonomy" id="1682393"/>
    <lineage>
        <taxon>Eukaryota</taxon>
        <taxon>Fungi</taxon>
        <taxon>Dikarya</taxon>
        <taxon>Ascomycota</taxon>
        <taxon>Pezizomycotina</taxon>
        <taxon>Sordariomycetes</taxon>
        <taxon>Xylariomycetidae</taxon>
        <taxon>Xylariales</taxon>
        <taxon>Microdochiaceae</taxon>
        <taxon>Microdochium</taxon>
    </lineage>
</organism>
<evidence type="ECO:0000313" key="2">
    <source>
        <dbReference type="Proteomes" id="UP000756346"/>
    </source>
</evidence>
<evidence type="ECO:0000313" key="1">
    <source>
        <dbReference type="EMBL" id="KAH7018609.1"/>
    </source>
</evidence>
<reference evidence="1" key="1">
    <citation type="journal article" date="2021" name="Nat. Commun.">
        <title>Genetic determinants of endophytism in the Arabidopsis root mycobiome.</title>
        <authorList>
            <person name="Mesny F."/>
            <person name="Miyauchi S."/>
            <person name="Thiergart T."/>
            <person name="Pickel B."/>
            <person name="Atanasova L."/>
            <person name="Karlsson M."/>
            <person name="Huettel B."/>
            <person name="Barry K.W."/>
            <person name="Haridas S."/>
            <person name="Chen C."/>
            <person name="Bauer D."/>
            <person name="Andreopoulos W."/>
            <person name="Pangilinan J."/>
            <person name="LaButti K."/>
            <person name="Riley R."/>
            <person name="Lipzen A."/>
            <person name="Clum A."/>
            <person name="Drula E."/>
            <person name="Henrissat B."/>
            <person name="Kohler A."/>
            <person name="Grigoriev I.V."/>
            <person name="Martin F.M."/>
            <person name="Hacquard S."/>
        </authorList>
    </citation>
    <scope>NUCLEOTIDE SEQUENCE</scope>
    <source>
        <strain evidence="1">MPI-CAGE-CH-0230</strain>
    </source>
</reference>
<dbReference type="OrthoDB" id="3523319at2759"/>
<dbReference type="AlphaFoldDB" id="A0A9P8XV01"/>
<accession>A0A9P8XV01</accession>
<dbReference type="GeneID" id="70185135"/>
<sequence length="115" mass="12452">MTTVPASSPPYTGPSVGTMLQNHTLAREIIARNNDPCPILDNDELKLLGAFVANPAIAQTTAKDIRSINIRDKEQVDASGSLVLYLMYLHVSAGEGLTPQETGVLKDWFSQQELA</sequence>
<gene>
    <name evidence="1" type="ORF">B0I36DRAFT_336271</name>
</gene>
<name>A0A9P8XV01_9PEZI</name>